<dbReference type="InterPro" id="IPR002611">
    <property type="entry name" value="IstB_ATP-bd"/>
</dbReference>
<evidence type="ECO:0000313" key="3">
    <source>
        <dbReference type="Proteomes" id="UP000440066"/>
    </source>
</evidence>
<dbReference type="PANTHER" id="PTHR30050:SF4">
    <property type="entry name" value="ATP-BINDING PROTEIN RV3427C IN INSERTION SEQUENCE-RELATED"/>
    <property type="match status" value="1"/>
</dbReference>
<sequence length="166" mass="19045">MNKETIHQLSTCQFITNNRNVIIQGATGTGKSYLTNALCRYVIEEGYTARYIRLYDLLSELSEADMNDRLPQYLKKLAKLDVLVIDDFLLTPTTEHEPKYLMEFFELRSRHRSLILSSQMETGEWHKKLGGVAIADAILDRAISNSYHIYIYGDSLRMKTGTANTD</sequence>
<proteinExistence type="predicted"/>
<dbReference type="Gene3D" id="3.40.50.300">
    <property type="entry name" value="P-loop containing nucleotide triphosphate hydrolases"/>
    <property type="match status" value="1"/>
</dbReference>
<protein>
    <recommendedName>
        <fullName evidence="1">IstB-like ATP-binding domain-containing protein</fullName>
    </recommendedName>
</protein>
<name>A0A844CDF7_9LACT</name>
<dbReference type="Proteomes" id="UP000440066">
    <property type="component" value="Unassembled WGS sequence"/>
</dbReference>
<organism evidence="2 3">
    <name type="scientific">Fundicoccus ignavus</name>
    <dbReference type="NCBI Taxonomy" id="2664442"/>
    <lineage>
        <taxon>Bacteria</taxon>
        <taxon>Bacillati</taxon>
        <taxon>Bacillota</taxon>
        <taxon>Bacilli</taxon>
        <taxon>Lactobacillales</taxon>
        <taxon>Aerococcaceae</taxon>
        <taxon>Fundicoccus</taxon>
    </lineage>
</organism>
<gene>
    <name evidence="2" type="ORF">GF867_12810</name>
</gene>
<comment type="caution">
    <text evidence="2">The sequence shown here is derived from an EMBL/GenBank/DDBJ whole genome shotgun (WGS) entry which is preliminary data.</text>
</comment>
<dbReference type="SUPFAM" id="SSF52540">
    <property type="entry name" value="P-loop containing nucleoside triphosphate hydrolases"/>
    <property type="match status" value="1"/>
</dbReference>
<dbReference type="PANTHER" id="PTHR30050">
    <property type="entry name" value="CHROMOSOMAL REPLICATION INITIATOR PROTEIN DNAA"/>
    <property type="match status" value="1"/>
</dbReference>
<reference evidence="2 3" key="1">
    <citation type="submission" date="2019-11" db="EMBL/GenBank/DDBJ databases">
        <title>Characterisation of Fundicoccus ignavus gen. nov. sp. nov., a novel genus of the family Aerococcaceae from bulk tank milk.</title>
        <authorList>
            <person name="Siebert A."/>
            <person name="Huptas C."/>
            <person name="Wenning M."/>
            <person name="Scherer S."/>
            <person name="Doll E.V."/>
        </authorList>
    </citation>
    <scope>NUCLEOTIDE SEQUENCE [LARGE SCALE GENOMIC DNA]</scope>
    <source>
        <strain evidence="2 3">DSM 109652</strain>
    </source>
</reference>
<dbReference type="InterPro" id="IPR027417">
    <property type="entry name" value="P-loop_NTPase"/>
</dbReference>
<evidence type="ECO:0000313" key="2">
    <source>
        <dbReference type="EMBL" id="MRJ48427.1"/>
    </source>
</evidence>
<dbReference type="GO" id="GO:0005524">
    <property type="term" value="F:ATP binding"/>
    <property type="evidence" value="ECO:0007669"/>
    <property type="project" value="InterPro"/>
</dbReference>
<dbReference type="EMBL" id="WJQT01000030">
    <property type="protein sequence ID" value="MRJ48427.1"/>
    <property type="molecule type" value="Genomic_DNA"/>
</dbReference>
<dbReference type="AlphaFoldDB" id="A0A844CDF7"/>
<evidence type="ECO:0000259" key="1">
    <source>
        <dbReference type="Pfam" id="PF01695"/>
    </source>
</evidence>
<feature type="domain" description="IstB-like ATP-binding" evidence="1">
    <location>
        <begin position="3"/>
        <end position="160"/>
    </location>
</feature>
<dbReference type="GO" id="GO:0006260">
    <property type="term" value="P:DNA replication"/>
    <property type="evidence" value="ECO:0007669"/>
    <property type="project" value="TreeGrafter"/>
</dbReference>
<accession>A0A844CDF7</accession>
<dbReference type="Pfam" id="PF01695">
    <property type="entry name" value="IstB_IS21"/>
    <property type="match status" value="1"/>
</dbReference>